<dbReference type="Proteomes" id="UP001266305">
    <property type="component" value="Unassembled WGS sequence"/>
</dbReference>
<name>A0ABQ9TZE0_SAGOE</name>
<organism evidence="2 3">
    <name type="scientific">Saguinus oedipus</name>
    <name type="common">Cotton-top tamarin</name>
    <name type="synonym">Oedipomidas oedipus</name>
    <dbReference type="NCBI Taxonomy" id="9490"/>
    <lineage>
        <taxon>Eukaryota</taxon>
        <taxon>Metazoa</taxon>
        <taxon>Chordata</taxon>
        <taxon>Craniata</taxon>
        <taxon>Vertebrata</taxon>
        <taxon>Euteleostomi</taxon>
        <taxon>Mammalia</taxon>
        <taxon>Eutheria</taxon>
        <taxon>Euarchontoglires</taxon>
        <taxon>Primates</taxon>
        <taxon>Haplorrhini</taxon>
        <taxon>Platyrrhini</taxon>
        <taxon>Cebidae</taxon>
        <taxon>Callitrichinae</taxon>
        <taxon>Saguinus</taxon>
    </lineage>
</organism>
<gene>
    <name evidence="2" type="ORF">P7K49_032511</name>
</gene>
<reference evidence="2 3" key="1">
    <citation type="submission" date="2023-05" db="EMBL/GenBank/DDBJ databases">
        <title>B98-5 Cell Line De Novo Hybrid Assembly: An Optical Mapping Approach.</title>
        <authorList>
            <person name="Kananen K."/>
            <person name="Auerbach J.A."/>
            <person name="Kautto E."/>
            <person name="Blachly J.S."/>
        </authorList>
    </citation>
    <scope>NUCLEOTIDE SEQUENCE [LARGE SCALE GENOMIC DNA]</scope>
    <source>
        <strain evidence="2">B95-8</strain>
        <tissue evidence="2">Cell line</tissue>
    </source>
</reference>
<evidence type="ECO:0000256" key="1">
    <source>
        <dbReference type="SAM" id="MobiDB-lite"/>
    </source>
</evidence>
<feature type="region of interest" description="Disordered" evidence="1">
    <location>
        <begin position="1"/>
        <end position="47"/>
    </location>
</feature>
<dbReference type="EMBL" id="JASSZA010000018">
    <property type="protein sequence ID" value="KAK2089845.1"/>
    <property type="molecule type" value="Genomic_DNA"/>
</dbReference>
<sequence length="131" mass="13896">MTAALQAKALRGQEHCRSPSEEQGSKGAGQAQAVRSGHEGREPAPFGQSVLRLRARLRGACPAVALVVTTRHSERPHFCSELSPEGCSNPRSSDPDPRCSHSAPFLGLVYTPGCREGPGVEPQGGRELSQL</sequence>
<feature type="region of interest" description="Disordered" evidence="1">
    <location>
        <begin position="75"/>
        <end position="99"/>
    </location>
</feature>
<evidence type="ECO:0000313" key="2">
    <source>
        <dbReference type="EMBL" id="KAK2089845.1"/>
    </source>
</evidence>
<comment type="caution">
    <text evidence="2">The sequence shown here is derived from an EMBL/GenBank/DDBJ whole genome shotgun (WGS) entry which is preliminary data.</text>
</comment>
<evidence type="ECO:0000313" key="3">
    <source>
        <dbReference type="Proteomes" id="UP001266305"/>
    </source>
</evidence>
<accession>A0ABQ9TZE0</accession>
<proteinExistence type="predicted"/>
<keyword evidence="3" id="KW-1185">Reference proteome</keyword>
<protein>
    <submittedName>
        <fullName evidence="2">Uncharacterized protein</fullName>
    </submittedName>
</protein>
<feature type="compositionally biased region" description="Basic and acidic residues" evidence="1">
    <location>
        <begin position="11"/>
        <end position="24"/>
    </location>
</feature>